<dbReference type="PANTHER" id="PTHR33909">
    <property type="entry name" value="SEC TRANSLOCON ACCESSORY COMPLEX SUBUNIT YAJC"/>
    <property type="match status" value="1"/>
</dbReference>
<evidence type="ECO:0000256" key="5">
    <source>
        <dbReference type="ARBA" id="ARBA00022692"/>
    </source>
</evidence>
<keyword evidence="4" id="KW-1003">Cell membrane</keyword>
<keyword evidence="7 10" id="KW-1133">Transmembrane helix</keyword>
<dbReference type="HOGENOM" id="CLU_2286891_0_0_11"/>
<dbReference type="RefSeq" id="WP_038567953.1">
    <property type="nucleotide sequence ID" value="NZ_CP008889.1"/>
</dbReference>
<name>A0A075JEK1_9MICO</name>
<gene>
    <name evidence="11" type="ORF">HX89_06825</name>
</gene>
<accession>A0A075JEK1</accession>
<evidence type="ECO:0000256" key="8">
    <source>
        <dbReference type="ARBA" id="ARBA00023010"/>
    </source>
</evidence>
<evidence type="ECO:0000256" key="2">
    <source>
        <dbReference type="ARBA" id="ARBA00006742"/>
    </source>
</evidence>
<keyword evidence="9 10" id="KW-0472">Membrane</keyword>
<evidence type="ECO:0000256" key="10">
    <source>
        <dbReference type="SAM" id="Phobius"/>
    </source>
</evidence>
<organism evidence="11 12">
    <name type="scientific">Dermacoccus nishinomiyaensis</name>
    <dbReference type="NCBI Taxonomy" id="1274"/>
    <lineage>
        <taxon>Bacteria</taxon>
        <taxon>Bacillati</taxon>
        <taxon>Actinomycetota</taxon>
        <taxon>Actinomycetes</taxon>
        <taxon>Micrococcales</taxon>
        <taxon>Dermacoccaceae</taxon>
        <taxon>Dermacoccus</taxon>
    </lineage>
</organism>
<dbReference type="Proteomes" id="UP000027986">
    <property type="component" value="Chromosome"/>
</dbReference>
<evidence type="ECO:0000256" key="7">
    <source>
        <dbReference type="ARBA" id="ARBA00022989"/>
    </source>
</evidence>
<dbReference type="GO" id="GO:0015031">
    <property type="term" value="P:protein transport"/>
    <property type="evidence" value="ECO:0007669"/>
    <property type="project" value="UniProtKB-KW"/>
</dbReference>
<dbReference type="InterPro" id="IPR003849">
    <property type="entry name" value="Preprotein_translocase_YajC"/>
</dbReference>
<evidence type="ECO:0000256" key="4">
    <source>
        <dbReference type="ARBA" id="ARBA00022475"/>
    </source>
</evidence>
<evidence type="ECO:0000313" key="11">
    <source>
        <dbReference type="EMBL" id="AIF40696.1"/>
    </source>
</evidence>
<dbReference type="GeneID" id="41840878"/>
<comment type="similarity">
    <text evidence="2">Belongs to the YajC family.</text>
</comment>
<comment type="subcellular location">
    <subcellularLocation>
        <location evidence="1">Cell membrane</location>
        <topology evidence="1">Single-pass membrane protein</topology>
    </subcellularLocation>
</comment>
<dbReference type="GO" id="GO:0005886">
    <property type="term" value="C:plasma membrane"/>
    <property type="evidence" value="ECO:0007669"/>
    <property type="project" value="UniProtKB-SubCell"/>
</dbReference>
<feature type="transmembrane region" description="Helical" evidence="10">
    <location>
        <begin position="12"/>
        <end position="33"/>
    </location>
</feature>
<dbReference type="Pfam" id="PF02699">
    <property type="entry name" value="YajC"/>
    <property type="match status" value="1"/>
</dbReference>
<protein>
    <submittedName>
        <fullName evidence="11">Protein export protein SecD</fullName>
    </submittedName>
</protein>
<evidence type="ECO:0000256" key="3">
    <source>
        <dbReference type="ARBA" id="ARBA00022448"/>
    </source>
</evidence>
<keyword evidence="8" id="KW-0811">Translocation</keyword>
<dbReference type="SMART" id="SM01323">
    <property type="entry name" value="YajC"/>
    <property type="match status" value="1"/>
</dbReference>
<evidence type="ECO:0000256" key="9">
    <source>
        <dbReference type="ARBA" id="ARBA00023136"/>
    </source>
</evidence>
<keyword evidence="5 10" id="KW-0812">Transmembrane</keyword>
<evidence type="ECO:0000256" key="1">
    <source>
        <dbReference type="ARBA" id="ARBA00004162"/>
    </source>
</evidence>
<keyword evidence="3" id="KW-0813">Transport</keyword>
<dbReference type="EMBL" id="CP008889">
    <property type="protein sequence ID" value="AIF40696.1"/>
    <property type="molecule type" value="Genomic_DNA"/>
</dbReference>
<dbReference type="PANTHER" id="PTHR33909:SF1">
    <property type="entry name" value="SEC TRANSLOCON ACCESSORY COMPLEX SUBUNIT YAJC"/>
    <property type="match status" value="1"/>
</dbReference>
<reference evidence="11 12" key="1">
    <citation type="submission" date="2014-07" db="EMBL/GenBank/DDBJ databases">
        <title>Genome Sequencing of Dermacoccus nishinomiyaensis.</title>
        <authorList>
            <person name="Hong K.W."/>
            <person name="Chan K.G."/>
        </authorList>
    </citation>
    <scope>NUCLEOTIDE SEQUENCE [LARGE SCALE GENOMIC DNA]</scope>
    <source>
        <strain evidence="11 12">M25</strain>
    </source>
</reference>
<evidence type="ECO:0000256" key="6">
    <source>
        <dbReference type="ARBA" id="ARBA00022927"/>
    </source>
</evidence>
<dbReference type="KEGG" id="dni:HX89_06825"/>
<evidence type="ECO:0000313" key="12">
    <source>
        <dbReference type="Proteomes" id="UP000027986"/>
    </source>
</evidence>
<proteinExistence type="inferred from homology"/>
<dbReference type="AlphaFoldDB" id="A0A075JEK1"/>
<dbReference type="eggNOG" id="COG1862">
    <property type="taxonomic scope" value="Bacteria"/>
</dbReference>
<keyword evidence="6" id="KW-0653">Protein transport</keyword>
<keyword evidence="12" id="KW-1185">Reference proteome</keyword>
<dbReference type="OrthoDB" id="2200301at2"/>
<sequence>MPYLVAESQAGSSGFPILLVLLPFLLLALMFFTQRRRSQATMRAQAALRVGDEVRTTSGLFGTLRELDDVCGHLEIAPGTVVRFDRRALLPAAPDEMEKGR</sequence>